<dbReference type="Proteomes" id="UP001327957">
    <property type="component" value="Unassembled WGS sequence"/>
</dbReference>
<sequence>MGGNHTASRRFYTDPKTSKRVQLNVRPDIAYGLKVPGMDLNFGCDEPGRATRAFAIMEFKRKGMLAGFAKDLQKVARSAPLRAFVSKLSGSTISVFAKDSTLFLKQISSYCFSFRTRLAAMSDLDFLILFEFQKMDIRPNDTPVDVWNRGHGDEFRFTILDKSQNAFKPLCYNGFLRKAAFETPRDQ</sequence>
<evidence type="ECO:0000313" key="1">
    <source>
        <dbReference type="EMBL" id="KAK6208492.1"/>
    </source>
</evidence>
<gene>
    <name evidence="1" type="ORF">QIS74_12010</name>
</gene>
<accession>A0AAV9SW67</accession>
<evidence type="ECO:0000313" key="2">
    <source>
        <dbReference type="Proteomes" id="UP001327957"/>
    </source>
</evidence>
<reference evidence="1 2" key="1">
    <citation type="submission" date="2023-04" db="EMBL/GenBank/DDBJ databases">
        <title>Colletotrichum tabacum stain YC1 causing leaf anthracnose on Nicotiana tabacum(L.) cv.</title>
        <authorList>
            <person name="Ji Z."/>
            <person name="Wang M."/>
            <person name="Zhang J."/>
            <person name="Wang N."/>
            <person name="Zhou Z."/>
        </authorList>
    </citation>
    <scope>NUCLEOTIDE SEQUENCE [LARGE SCALE GENOMIC DNA]</scope>
    <source>
        <strain evidence="1 2">YC1</strain>
    </source>
</reference>
<dbReference type="EMBL" id="JASAOK010000049">
    <property type="protein sequence ID" value="KAK6208492.1"/>
    <property type="molecule type" value="Genomic_DNA"/>
</dbReference>
<proteinExistence type="predicted"/>
<comment type="caution">
    <text evidence="1">The sequence shown here is derived from an EMBL/GenBank/DDBJ whole genome shotgun (WGS) entry which is preliminary data.</text>
</comment>
<organism evidence="1 2">
    <name type="scientific">Colletotrichum tabaci</name>
    <dbReference type="NCBI Taxonomy" id="1209068"/>
    <lineage>
        <taxon>Eukaryota</taxon>
        <taxon>Fungi</taxon>
        <taxon>Dikarya</taxon>
        <taxon>Ascomycota</taxon>
        <taxon>Pezizomycotina</taxon>
        <taxon>Sordariomycetes</taxon>
        <taxon>Hypocreomycetidae</taxon>
        <taxon>Glomerellales</taxon>
        <taxon>Glomerellaceae</taxon>
        <taxon>Colletotrichum</taxon>
        <taxon>Colletotrichum destructivum species complex</taxon>
    </lineage>
</organism>
<protein>
    <submittedName>
        <fullName evidence="1">Uncharacterized protein</fullName>
    </submittedName>
</protein>
<keyword evidence="2" id="KW-1185">Reference proteome</keyword>
<name>A0AAV9SW67_9PEZI</name>
<dbReference type="AlphaFoldDB" id="A0AAV9SW67"/>